<dbReference type="InterPro" id="IPR011705">
    <property type="entry name" value="BACK"/>
</dbReference>
<evidence type="ECO:0000256" key="3">
    <source>
        <dbReference type="ARBA" id="ARBA00023203"/>
    </source>
</evidence>
<dbReference type="Pfam" id="PF00651">
    <property type="entry name" value="BTB"/>
    <property type="match status" value="1"/>
</dbReference>
<protein>
    <submittedName>
        <fullName evidence="6">Ring canal kelch homolog</fullName>
    </submittedName>
</protein>
<accession>A0ABM1C0M1</accession>
<dbReference type="Gene3D" id="1.25.40.420">
    <property type="match status" value="1"/>
</dbReference>
<evidence type="ECO:0000313" key="6">
    <source>
        <dbReference type="RefSeq" id="XP_013792165.2"/>
    </source>
</evidence>
<keyword evidence="3" id="KW-0009">Actin-binding</keyword>
<dbReference type="PROSITE" id="PS50097">
    <property type="entry name" value="BTB"/>
    <property type="match status" value="1"/>
</dbReference>
<dbReference type="GeneID" id="106476042"/>
<organism evidence="5 6">
    <name type="scientific">Limulus polyphemus</name>
    <name type="common">Atlantic horseshoe crab</name>
    <dbReference type="NCBI Taxonomy" id="6850"/>
    <lineage>
        <taxon>Eukaryota</taxon>
        <taxon>Metazoa</taxon>
        <taxon>Ecdysozoa</taxon>
        <taxon>Arthropoda</taxon>
        <taxon>Chelicerata</taxon>
        <taxon>Merostomata</taxon>
        <taxon>Xiphosura</taxon>
        <taxon>Limulidae</taxon>
        <taxon>Limulus</taxon>
    </lineage>
</organism>
<dbReference type="SUPFAM" id="SSF54695">
    <property type="entry name" value="POZ domain"/>
    <property type="match status" value="1"/>
</dbReference>
<gene>
    <name evidence="6" type="primary">LOC106476042</name>
</gene>
<keyword evidence="1" id="KW-0880">Kelch repeat</keyword>
<dbReference type="SMART" id="SM00225">
    <property type="entry name" value="BTB"/>
    <property type="match status" value="1"/>
</dbReference>
<dbReference type="PANTHER" id="PTHR24412:SF466">
    <property type="entry name" value="RING CANAL KELCH PROTEIN"/>
    <property type="match status" value="1"/>
</dbReference>
<evidence type="ECO:0000259" key="4">
    <source>
        <dbReference type="PROSITE" id="PS50097"/>
    </source>
</evidence>
<evidence type="ECO:0000256" key="2">
    <source>
        <dbReference type="ARBA" id="ARBA00022737"/>
    </source>
</evidence>
<feature type="domain" description="BTB" evidence="4">
    <location>
        <begin position="66"/>
        <end position="132"/>
    </location>
</feature>
<dbReference type="CDD" id="cd18235">
    <property type="entry name" value="BTB_POZ_KLHL2-like"/>
    <property type="match status" value="1"/>
</dbReference>
<proteinExistence type="predicted"/>
<dbReference type="Gene3D" id="3.30.710.10">
    <property type="entry name" value="Potassium Channel Kv1.1, Chain A"/>
    <property type="match status" value="1"/>
</dbReference>
<dbReference type="PANTHER" id="PTHR24412">
    <property type="entry name" value="KELCH PROTEIN"/>
    <property type="match status" value="1"/>
</dbReference>
<evidence type="ECO:0000256" key="1">
    <source>
        <dbReference type="ARBA" id="ARBA00022441"/>
    </source>
</evidence>
<dbReference type="InterPro" id="IPR000210">
    <property type="entry name" value="BTB/POZ_dom"/>
</dbReference>
<dbReference type="SMART" id="SM00875">
    <property type="entry name" value="BACK"/>
    <property type="match status" value="1"/>
</dbReference>
<dbReference type="Pfam" id="PF07707">
    <property type="entry name" value="BACK"/>
    <property type="match status" value="1"/>
</dbReference>
<dbReference type="InterPro" id="IPR011333">
    <property type="entry name" value="SKP1/BTB/POZ_sf"/>
</dbReference>
<keyword evidence="5" id="KW-1185">Reference proteome</keyword>
<evidence type="ECO:0000313" key="5">
    <source>
        <dbReference type="Proteomes" id="UP000694941"/>
    </source>
</evidence>
<dbReference type="RefSeq" id="XP_013792165.2">
    <property type="nucleotide sequence ID" value="XM_013936711.2"/>
</dbReference>
<dbReference type="Proteomes" id="UP000694941">
    <property type="component" value="Unplaced"/>
</dbReference>
<reference evidence="6" key="1">
    <citation type="submission" date="2025-08" db="UniProtKB">
        <authorList>
            <consortium name="RefSeq"/>
        </authorList>
    </citation>
    <scope>IDENTIFICATION</scope>
    <source>
        <tissue evidence="6">Muscle</tissue>
    </source>
</reference>
<feature type="non-terminal residue" evidence="6">
    <location>
        <position position="231"/>
    </location>
</feature>
<sequence length="231" mass="25865">MFDTANTMDLCDSSAPEDSRTLTVCRRVELPRSRCNGGEKPPYKNAHHTQKAFEVMNILRKQNLLCDIILVADGVEIPAHKMILASCSSYFYAMFTGFTESKAERITLQGIDGQALQLLIDYVYSAEVEVTEDNVQVLLPAANLLQLTDVRDACCDFLQTQLHPSNCLGIRAFADLHGCMELLSYAESYTEQHFVEVVESEEFLALSPTHVCKLIASDRLAVPSEEKVYIF</sequence>
<keyword evidence="2" id="KW-0677">Repeat</keyword>
<name>A0ABM1C0M1_LIMPO</name>